<dbReference type="OrthoDB" id="2687452at2759"/>
<dbReference type="FunCoup" id="B4N338">
    <property type="interactions" value="38"/>
</dbReference>
<evidence type="ECO:0000256" key="6">
    <source>
        <dbReference type="PROSITE-ProRule" id="PRU01263"/>
    </source>
</evidence>
<dbReference type="InterPro" id="IPR036236">
    <property type="entry name" value="Znf_C2H2_sf"/>
</dbReference>
<keyword evidence="7" id="KW-0175">Coiled coil</keyword>
<dbReference type="GO" id="GO:0008270">
    <property type="term" value="F:zinc ion binding"/>
    <property type="evidence" value="ECO:0007669"/>
    <property type="project" value="UniProtKB-UniRule"/>
</dbReference>
<keyword evidence="11" id="KW-1185">Reference proteome</keyword>
<feature type="domain" description="ZAD" evidence="9">
    <location>
        <begin position="2"/>
        <end position="84"/>
    </location>
</feature>
<evidence type="ECO:0000313" key="11">
    <source>
        <dbReference type="Proteomes" id="UP000007798"/>
    </source>
</evidence>
<dbReference type="FunFam" id="3.30.160.60:FF:000100">
    <property type="entry name" value="Zinc finger 45-like"/>
    <property type="match status" value="1"/>
</dbReference>
<evidence type="ECO:0000256" key="5">
    <source>
        <dbReference type="PROSITE-ProRule" id="PRU00042"/>
    </source>
</evidence>
<dbReference type="PROSITE" id="PS00028">
    <property type="entry name" value="ZINC_FINGER_C2H2_1"/>
    <property type="match status" value="5"/>
</dbReference>
<protein>
    <submittedName>
        <fullName evidence="10">Uncharacterized protein</fullName>
    </submittedName>
</protein>
<evidence type="ECO:0000256" key="7">
    <source>
        <dbReference type="SAM" id="Coils"/>
    </source>
</evidence>
<dbReference type="PROSITE" id="PS51915">
    <property type="entry name" value="ZAD"/>
    <property type="match status" value="1"/>
</dbReference>
<keyword evidence="4 6" id="KW-0862">Zinc</keyword>
<reference evidence="10 11" key="1">
    <citation type="journal article" date="2007" name="Nature">
        <title>Evolution of genes and genomes on the Drosophila phylogeny.</title>
        <authorList>
            <consortium name="Drosophila 12 Genomes Consortium"/>
            <person name="Clark A.G."/>
            <person name="Eisen M.B."/>
            <person name="Smith D.R."/>
            <person name="Bergman C.M."/>
            <person name="Oliver B."/>
            <person name="Markow T.A."/>
            <person name="Kaufman T.C."/>
            <person name="Kellis M."/>
            <person name="Gelbart W."/>
            <person name="Iyer V.N."/>
            <person name="Pollard D.A."/>
            <person name="Sackton T.B."/>
            <person name="Larracuente A.M."/>
            <person name="Singh N.D."/>
            <person name="Abad J.P."/>
            <person name="Abt D.N."/>
            <person name="Adryan B."/>
            <person name="Aguade M."/>
            <person name="Akashi H."/>
            <person name="Anderson W.W."/>
            <person name="Aquadro C.F."/>
            <person name="Ardell D.H."/>
            <person name="Arguello R."/>
            <person name="Artieri C.G."/>
            <person name="Barbash D.A."/>
            <person name="Barker D."/>
            <person name="Barsanti P."/>
            <person name="Batterham P."/>
            <person name="Batzoglou S."/>
            <person name="Begun D."/>
            <person name="Bhutkar A."/>
            <person name="Blanco E."/>
            <person name="Bosak S.A."/>
            <person name="Bradley R.K."/>
            <person name="Brand A.D."/>
            <person name="Brent M.R."/>
            <person name="Brooks A.N."/>
            <person name="Brown R.H."/>
            <person name="Butlin R.K."/>
            <person name="Caggese C."/>
            <person name="Calvi B.R."/>
            <person name="Bernardo de Carvalho A."/>
            <person name="Caspi A."/>
            <person name="Castrezana S."/>
            <person name="Celniker S.E."/>
            <person name="Chang J.L."/>
            <person name="Chapple C."/>
            <person name="Chatterji S."/>
            <person name="Chinwalla A."/>
            <person name="Civetta A."/>
            <person name="Clifton S.W."/>
            <person name="Comeron J.M."/>
            <person name="Costello J.C."/>
            <person name="Coyne J.A."/>
            <person name="Daub J."/>
            <person name="David R.G."/>
            <person name="Delcher A.L."/>
            <person name="Delehaunty K."/>
            <person name="Do C.B."/>
            <person name="Ebling H."/>
            <person name="Edwards K."/>
            <person name="Eickbush T."/>
            <person name="Evans J.D."/>
            <person name="Filipski A."/>
            <person name="Findeiss S."/>
            <person name="Freyhult E."/>
            <person name="Fulton L."/>
            <person name="Fulton R."/>
            <person name="Garcia A.C."/>
            <person name="Gardiner A."/>
            <person name="Garfield D.A."/>
            <person name="Garvin B.E."/>
            <person name="Gibson G."/>
            <person name="Gilbert D."/>
            <person name="Gnerre S."/>
            <person name="Godfrey J."/>
            <person name="Good R."/>
            <person name="Gotea V."/>
            <person name="Gravely B."/>
            <person name="Greenberg A.J."/>
            <person name="Griffiths-Jones S."/>
            <person name="Gross S."/>
            <person name="Guigo R."/>
            <person name="Gustafson E.A."/>
            <person name="Haerty W."/>
            <person name="Hahn M.W."/>
            <person name="Halligan D.L."/>
            <person name="Halpern A.L."/>
            <person name="Halter G.M."/>
            <person name="Han M.V."/>
            <person name="Heger A."/>
            <person name="Hillier L."/>
            <person name="Hinrichs A.S."/>
            <person name="Holmes I."/>
            <person name="Hoskins R.A."/>
            <person name="Hubisz M.J."/>
            <person name="Hultmark D."/>
            <person name="Huntley M.A."/>
            <person name="Jaffe D.B."/>
            <person name="Jagadeeshan S."/>
            <person name="Jeck W.R."/>
            <person name="Johnson J."/>
            <person name="Jones C.D."/>
            <person name="Jordan W.C."/>
            <person name="Karpen G.H."/>
            <person name="Kataoka E."/>
            <person name="Keightley P.D."/>
            <person name="Kheradpour P."/>
            <person name="Kirkness E.F."/>
            <person name="Koerich L.B."/>
            <person name="Kristiansen K."/>
            <person name="Kudrna D."/>
            <person name="Kulathinal R.J."/>
            <person name="Kumar S."/>
            <person name="Kwok R."/>
            <person name="Lander E."/>
            <person name="Langley C.H."/>
            <person name="Lapoint R."/>
            <person name="Lazzaro B.P."/>
            <person name="Lee S.J."/>
            <person name="Levesque L."/>
            <person name="Li R."/>
            <person name="Lin C.F."/>
            <person name="Lin M.F."/>
            <person name="Lindblad-Toh K."/>
            <person name="Llopart A."/>
            <person name="Long M."/>
            <person name="Low L."/>
            <person name="Lozovsky E."/>
            <person name="Lu J."/>
            <person name="Luo M."/>
            <person name="Machado C.A."/>
            <person name="Makalowski W."/>
            <person name="Marzo M."/>
            <person name="Matsuda M."/>
            <person name="Matzkin L."/>
            <person name="McAllister B."/>
            <person name="McBride C.S."/>
            <person name="McKernan B."/>
            <person name="McKernan K."/>
            <person name="Mendez-Lago M."/>
            <person name="Minx P."/>
            <person name="Mollenhauer M.U."/>
            <person name="Montooth K."/>
            <person name="Mount S.M."/>
            <person name="Mu X."/>
            <person name="Myers E."/>
            <person name="Negre B."/>
            <person name="Newfeld S."/>
            <person name="Nielsen R."/>
            <person name="Noor M.A."/>
            <person name="O'Grady P."/>
            <person name="Pachter L."/>
            <person name="Papaceit M."/>
            <person name="Parisi M.J."/>
            <person name="Parisi M."/>
            <person name="Parts L."/>
            <person name="Pedersen J.S."/>
            <person name="Pesole G."/>
            <person name="Phillippy A.M."/>
            <person name="Ponting C.P."/>
            <person name="Pop M."/>
            <person name="Porcelli D."/>
            <person name="Powell J.R."/>
            <person name="Prohaska S."/>
            <person name="Pruitt K."/>
            <person name="Puig M."/>
            <person name="Quesneville H."/>
            <person name="Ram K.R."/>
            <person name="Rand D."/>
            <person name="Rasmussen M.D."/>
            <person name="Reed L.K."/>
            <person name="Reenan R."/>
            <person name="Reily A."/>
            <person name="Remington K.A."/>
            <person name="Rieger T.T."/>
            <person name="Ritchie M.G."/>
            <person name="Robin C."/>
            <person name="Rogers Y.H."/>
            <person name="Rohde C."/>
            <person name="Rozas J."/>
            <person name="Rubenfield M.J."/>
            <person name="Ruiz A."/>
            <person name="Russo S."/>
            <person name="Salzberg S.L."/>
            <person name="Sanchez-Gracia A."/>
            <person name="Saranga D.J."/>
            <person name="Sato H."/>
            <person name="Schaeffer S.W."/>
            <person name="Schatz M.C."/>
            <person name="Schlenke T."/>
            <person name="Schwartz R."/>
            <person name="Segarra C."/>
            <person name="Singh R.S."/>
            <person name="Sirot L."/>
            <person name="Sirota M."/>
            <person name="Sisneros N.B."/>
            <person name="Smith C.D."/>
            <person name="Smith T.F."/>
            <person name="Spieth J."/>
            <person name="Stage D.E."/>
            <person name="Stark A."/>
            <person name="Stephan W."/>
            <person name="Strausberg R.L."/>
            <person name="Strempel S."/>
            <person name="Sturgill D."/>
            <person name="Sutton G."/>
            <person name="Sutton G.G."/>
            <person name="Tao W."/>
            <person name="Teichmann S."/>
            <person name="Tobari Y.N."/>
            <person name="Tomimura Y."/>
            <person name="Tsolas J.M."/>
            <person name="Valente V.L."/>
            <person name="Venter E."/>
            <person name="Venter J.C."/>
            <person name="Vicario S."/>
            <person name="Vieira F.G."/>
            <person name="Vilella A.J."/>
            <person name="Villasante A."/>
            <person name="Walenz B."/>
            <person name="Wang J."/>
            <person name="Wasserman M."/>
            <person name="Watts T."/>
            <person name="Wilson D."/>
            <person name="Wilson R.K."/>
            <person name="Wing R.A."/>
            <person name="Wolfner M.F."/>
            <person name="Wong A."/>
            <person name="Wong G.K."/>
            <person name="Wu C.I."/>
            <person name="Wu G."/>
            <person name="Yamamoto D."/>
            <person name="Yang H.P."/>
            <person name="Yang S.P."/>
            <person name="Yorke J.A."/>
            <person name="Yoshida K."/>
            <person name="Zdobnov E."/>
            <person name="Zhang P."/>
            <person name="Zhang Y."/>
            <person name="Zimin A.V."/>
            <person name="Baldwin J."/>
            <person name="Abdouelleil A."/>
            <person name="Abdulkadir J."/>
            <person name="Abebe A."/>
            <person name="Abera B."/>
            <person name="Abreu J."/>
            <person name="Acer S.C."/>
            <person name="Aftuck L."/>
            <person name="Alexander A."/>
            <person name="An P."/>
            <person name="Anderson E."/>
            <person name="Anderson S."/>
            <person name="Arachi H."/>
            <person name="Azer M."/>
            <person name="Bachantsang P."/>
            <person name="Barry A."/>
            <person name="Bayul T."/>
            <person name="Berlin A."/>
            <person name="Bessette D."/>
            <person name="Bloom T."/>
            <person name="Blye J."/>
            <person name="Boguslavskiy L."/>
            <person name="Bonnet C."/>
            <person name="Boukhgalter B."/>
            <person name="Bourzgui I."/>
            <person name="Brown A."/>
            <person name="Cahill P."/>
            <person name="Channer S."/>
            <person name="Cheshatsang Y."/>
            <person name="Chuda L."/>
            <person name="Citroen M."/>
            <person name="Collymore A."/>
            <person name="Cooke P."/>
            <person name="Costello M."/>
            <person name="D'Aco K."/>
            <person name="Daza R."/>
            <person name="De Haan G."/>
            <person name="DeGray S."/>
            <person name="DeMaso C."/>
            <person name="Dhargay N."/>
            <person name="Dooley K."/>
            <person name="Dooley E."/>
            <person name="Doricent M."/>
            <person name="Dorje P."/>
            <person name="Dorjee K."/>
            <person name="Dupes A."/>
            <person name="Elong R."/>
            <person name="Falk J."/>
            <person name="Farina A."/>
            <person name="Faro S."/>
            <person name="Ferguson D."/>
            <person name="Fisher S."/>
            <person name="Foley C.D."/>
            <person name="Franke A."/>
            <person name="Friedrich D."/>
            <person name="Gadbois L."/>
            <person name="Gearin G."/>
            <person name="Gearin C.R."/>
            <person name="Giannoukos G."/>
            <person name="Goode T."/>
            <person name="Graham J."/>
            <person name="Grandbois E."/>
            <person name="Grewal S."/>
            <person name="Gyaltsen K."/>
            <person name="Hafez N."/>
            <person name="Hagos B."/>
            <person name="Hall J."/>
            <person name="Henson C."/>
            <person name="Hollinger A."/>
            <person name="Honan T."/>
            <person name="Huard M.D."/>
            <person name="Hughes L."/>
            <person name="Hurhula B."/>
            <person name="Husby M.E."/>
            <person name="Kamat A."/>
            <person name="Kanga B."/>
            <person name="Kashin S."/>
            <person name="Khazanovich D."/>
            <person name="Kisner P."/>
            <person name="Lance K."/>
            <person name="Lara M."/>
            <person name="Lee W."/>
            <person name="Lennon N."/>
            <person name="Letendre F."/>
            <person name="LeVine R."/>
            <person name="Lipovsky A."/>
            <person name="Liu X."/>
            <person name="Liu J."/>
            <person name="Liu S."/>
            <person name="Lokyitsang T."/>
            <person name="Lokyitsang Y."/>
            <person name="Lubonja R."/>
            <person name="Lui A."/>
            <person name="MacDonald P."/>
            <person name="Magnisalis V."/>
            <person name="Maru K."/>
            <person name="Matthews C."/>
            <person name="McCusker W."/>
            <person name="McDonough S."/>
            <person name="Mehta T."/>
            <person name="Meldrim J."/>
            <person name="Meneus L."/>
            <person name="Mihai O."/>
            <person name="Mihalev A."/>
            <person name="Mihova T."/>
            <person name="Mittelman R."/>
            <person name="Mlenga V."/>
            <person name="Montmayeur A."/>
            <person name="Mulrain L."/>
            <person name="Navidi A."/>
            <person name="Naylor J."/>
            <person name="Negash T."/>
            <person name="Nguyen T."/>
            <person name="Nguyen N."/>
            <person name="Nicol R."/>
            <person name="Norbu C."/>
            <person name="Norbu N."/>
            <person name="Novod N."/>
            <person name="O'Neill B."/>
            <person name="Osman S."/>
            <person name="Markiewicz E."/>
            <person name="Oyono O.L."/>
            <person name="Patti C."/>
            <person name="Phunkhang P."/>
            <person name="Pierre F."/>
            <person name="Priest M."/>
            <person name="Raghuraman S."/>
            <person name="Rege F."/>
            <person name="Reyes R."/>
            <person name="Rise C."/>
            <person name="Rogov P."/>
            <person name="Ross K."/>
            <person name="Ryan E."/>
            <person name="Settipalli S."/>
            <person name="Shea T."/>
            <person name="Sherpa N."/>
            <person name="Shi L."/>
            <person name="Shih D."/>
            <person name="Sparrow T."/>
            <person name="Spaulding J."/>
            <person name="Stalker J."/>
            <person name="Stange-Thomann N."/>
            <person name="Stavropoulos S."/>
            <person name="Stone C."/>
            <person name="Strader C."/>
            <person name="Tesfaye S."/>
            <person name="Thomson T."/>
            <person name="Thoulutsang Y."/>
            <person name="Thoulutsang D."/>
            <person name="Topham K."/>
            <person name="Topping I."/>
            <person name="Tsamla T."/>
            <person name="Vassiliev H."/>
            <person name="Vo A."/>
            <person name="Wangchuk T."/>
            <person name="Wangdi T."/>
            <person name="Weiand M."/>
            <person name="Wilkinson J."/>
            <person name="Wilson A."/>
            <person name="Yadav S."/>
            <person name="Young G."/>
            <person name="Yu Q."/>
            <person name="Zembek L."/>
            <person name="Zhong D."/>
            <person name="Zimmer A."/>
            <person name="Zwirko Z."/>
            <person name="Jaffe D.B."/>
            <person name="Alvarez P."/>
            <person name="Brockman W."/>
            <person name="Butler J."/>
            <person name="Chin C."/>
            <person name="Gnerre S."/>
            <person name="Grabherr M."/>
            <person name="Kleber M."/>
            <person name="Mauceli E."/>
            <person name="MacCallum I."/>
        </authorList>
    </citation>
    <scope>NUCLEOTIDE SEQUENCE [LARGE SCALE GENOMIC DNA]</scope>
    <source>
        <strain evidence="11">Tucson 14030-0811.24</strain>
    </source>
</reference>
<dbReference type="SUPFAM" id="SSF57667">
    <property type="entry name" value="beta-beta-alpha zinc fingers"/>
    <property type="match status" value="3"/>
</dbReference>
<feature type="domain" description="C2H2-type" evidence="8">
    <location>
        <begin position="177"/>
        <end position="204"/>
    </location>
</feature>
<accession>B4N338</accession>
<dbReference type="Gene3D" id="3.30.160.60">
    <property type="entry name" value="Classic Zinc Finger"/>
    <property type="match status" value="4"/>
</dbReference>
<dbReference type="KEGG" id="dwi:6645042"/>
<dbReference type="GO" id="GO:0048598">
    <property type="term" value="P:embryonic morphogenesis"/>
    <property type="evidence" value="ECO:0007669"/>
    <property type="project" value="UniProtKB-ARBA"/>
</dbReference>
<feature type="binding site" evidence="6">
    <location>
        <position position="7"/>
    </location>
    <ligand>
        <name>Zn(2+)</name>
        <dbReference type="ChEBI" id="CHEBI:29105"/>
    </ligand>
</feature>
<proteinExistence type="predicted"/>
<keyword evidence="2" id="KW-0677">Repeat</keyword>
<dbReference type="Pfam" id="PF00096">
    <property type="entry name" value="zf-C2H2"/>
    <property type="match status" value="4"/>
</dbReference>
<dbReference type="PROSITE" id="PS50157">
    <property type="entry name" value="ZINC_FINGER_C2H2_2"/>
    <property type="match status" value="5"/>
</dbReference>
<dbReference type="OMA" id="TRHQWVH"/>
<dbReference type="AlphaFoldDB" id="B4N338"/>
<dbReference type="eggNOG" id="KOG1721">
    <property type="taxonomic scope" value="Eukaryota"/>
</dbReference>
<dbReference type="SMART" id="SM00868">
    <property type="entry name" value="zf-AD"/>
    <property type="match status" value="1"/>
</dbReference>
<feature type="coiled-coil region" evidence="7">
    <location>
        <begin position="100"/>
        <end position="129"/>
    </location>
</feature>
<feature type="binding site" evidence="6">
    <location>
        <position position="60"/>
    </location>
    <ligand>
        <name>Zn(2+)</name>
        <dbReference type="ChEBI" id="CHEBI:29105"/>
    </ligand>
</feature>
<dbReference type="InParanoid" id="B4N338"/>
<evidence type="ECO:0000256" key="4">
    <source>
        <dbReference type="ARBA" id="ARBA00022833"/>
    </source>
</evidence>
<evidence type="ECO:0000313" key="10">
    <source>
        <dbReference type="EMBL" id="EDW78777.1"/>
    </source>
</evidence>
<name>B4N338_DROWI</name>
<dbReference type="Proteomes" id="UP000007798">
    <property type="component" value="Unassembled WGS sequence"/>
</dbReference>
<dbReference type="HOGENOM" id="CLU_795181_0_0_1"/>
<dbReference type="PhylomeDB" id="B4N338"/>
<feature type="binding site" evidence="6">
    <location>
        <position position="57"/>
    </location>
    <ligand>
        <name>Zn(2+)</name>
        <dbReference type="ChEBI" id="CHEBI:29105"/>
    </ligand>
</feature>
<evidence type="ECO:0000256" key="3">
    <source>
        <dbReference type="ARBA" id="ARBA00022771"/>
    </source>
</evidence>
<evidence type="ECO:0000259" key="9">
    <source>
        <dbReference type="PROSITE" id="PS51915"/>
    </source>
</evidence>
<dbReference type="PANTHER" id="PTHR24409">
    <property type="entry name" value="ZINC FINGER PROTEIN 142"/>
    <property type="match status" value="1"/>
</dbReference>
<feature type="domain" description="C2H2-type" evidence="8">
    <location>
        <begin position="302"/>
        <end position="329"/>
    </location>
</feature>
<dbReference type="SMR" id="B4N338"/>
<dbReference type="EMBL" id="CH964062">
    <property type="protein sequence ID" value="EDW78777.1"/>
    <property type="molecule type" value="Genomic_DNA"/>
</dbReference>
<feature type="domain" description="C2H2-type" evidence="8">
    <location>
        <begin position="272"/>
        <end position="299"/>
    </location>
</feature>
<dbReference type="GO" id="GO:0000981">
    <property type="term" value="F:DNA-binding transcription factor activity, RNA polymerase II-specific"/>
    <property type="evidence" value="ECO:0007669"/>
    <property type="project" value="TreeGrafter"/>
</dbReference>
<organism evidence="10 11">
    <name type="scientific">Drosophila willistoni</name>
    <name type="common">Fruit fly</name>
    <dbReference type="NCBI Taxonomy" id="7260"/>
    <lineage>
        <taxon>Eukaryota</taxon>
        <taxon>Metazoa</taxon>
        <taxon>Ecdysozoa</taxon>
        <taxon>Arthropoda</taxon>
        <taxon>Hexapoda</taxon>
        <taxon>Insecta</taxon>
        <taxon>Pterygota</taxon>
        <taxon>Neoptera</taxon>
        <taxon>Endopterygota</taxon>
        <taxon>Diptera</taxon>
        <taxon>Brachycera</taxon>
        <taxon>Muscomorpha</taxon>
        <taxon>Ephydroidea</taxon>
        <taxon>Drosophilidae</taxon>
        <taxon>Drosophila</taxon>
        <taxon>Sophophora</taxon>
    </lineage>
</organism>
<dbReference type="GO" id="GO:0005634">
    <property type="term" value="C:nucleus"/>
    <property type="evidence" value="ECO:0007669"/>
    <property type="project" value="InterPro"/>
</dbReference>
<gene>
    <name evidence="10" type="primary">Dwil\GK12620</name>
    <name evidence="10" type="ORF">Dwil_GK12620</name>
</gene>
<feature type="domain" description="C2H2-type" evidence="8">
    <location>
        <begin position="237"/>
        <end position="265"/>
    </location>
</feature>
<keyword evidence="1 6" id="KW-0479">Metal-binding</keyword>
<evidence type="ECO:0000256" key="1">
    <source>
        <dbReference type="ARBA" id="ARBA00022723"/>
    </source>
</evidence>
<dbReference type="GO" id="GO:0000977">
    <property type="term" value="F:RNA polymerase II transcription regulatory region sequence-specific DNA binding"/>
    <property type="evidence" value="ECO:0007669"/>
    <property type="project" value="TreeGrafter"/>
</dbReference>
<dbReference type="FunFam" id="3.30.160.60:FF:000624">
    <property type="entry name" value="zinc finger protein 697"/>
    <property type="match status" value="1"/>
</dbReference>
<feature type="binding site" evidence="6">
    <location>
        <position position="4"/>
    </location>
    <ligand>
        <name>Zn(2+)</name>
        <dbReference type="ChEBI" id="CHEBI:29105"/>
    </ligand>
</feature>
<dbReference type="SMART" id="SM00355">
    <property type="entry name" value="ZnF_C2H2"/>
    <property type="match status" value="6"/>
</dbReference>
<keyword evidence="3 5" id="KW-0863">Zinc-finger</keyword>
<sequence>MLLCRACLVLLQPQDTSYDLFAIQDLARKFSACTGGKSNLIDIDGNQYEDVVLQCICECCYQLVQKFHDFQCMCEESLKNFQNLLKEVREEGAKSNEFEVEIEMENLQMMEEKDDEEEDEKELPKAKAEELIEDIEEVYIVEDETAKDGLGKERISRKAVNTASASPQRKRGLRYTLDCHICGRGFYKSLLLEAHIKQHKGENPYTCVHCGKHFARSNLLDIHLRDVHQNPNERITYPCPKCNKVYSAERSLIYHFRRQHEPKAREEISPNHICDKCGKSYGRKSHLTRHQWVHRKLEERRYCCINCDQRFYTKENMKDHMLRHHSKRNLPRCKKCGRLAGSRLDLLAHMKRHKVQ</sequence>
<evidence type="ECO:0000256" key="2">
    <source>
        <dbReference type="ARBA" id="ARBA00022737"/>
    </source>
</evidence>
<dbReference type="InterPro" id="IPR012934">
    <property type="entry name" value="Znf_AD"/>
</dbReference>
<dbReference type="GO" id="GO:0002009">
    <property type="term" value="P:morphogenesis of an epithelium"/>
    <property type="evidence" value="ECO:0007669"/>
    <property type="project" value="UniProtKB-ARBA"/>
</dbReference>
<dbReference type="Pfam" id="PF07776">
    <property type="entry name" value="zf-AD"/>
    <property type="match status" value="1"/>
</dbReference>
<feature type="domain" description="C2H2-type" evidence="8">
    <location>
        <begin position="205"/>
        <end position="233"/>
    </location>
</feature>
<dbReference type="InterPro" id="IPR013087">
    <property type="entry name" value="Znf_C2H2_type"/>
</dbReference>
<dbReference type="PANTHER" id="PTHR24409:SF295">
    <property type="entry name" value="AZ2-RELATED"/>
    <property type="match status" value="1"/>
</dbReference>
<evidence type="ECO:0000259" key="8">
    <source>
        <dbReference type="PROSITE" id="PS50157"/>
    </source>
</evidence>